<organism evidence="2 3">
    <name type="scientific">Prorocentrum cordatum</name>
    <dbReference type="NCBI Taxonomy" id="2364126"/>
    <lineage>
        <taxon>Eukaryota</taxon>
        <taxon>Sar</taxon>
        <taxon>Alveolata</taxon>
        <taxon>Dinophyceae</taxon>
        <taxon>Prorocentrales</taxon>
        <taxon>Prorocentraceae</taxon>
        <taxon>Prorocentrum</taxon>
    </lineage>
</organism>
<accession>A0ABN9UZT0</accession>
<comment type="caution">
    <text evidence="2">The sequence shown here is derived from an EMBL/GenBank/DDBJ whole genome shotgun (WGS) entry which is preliminary data.</text>
</comment>
<evidence type="ECO:0000313" key="2">
    <source>
        <dbReference type="EMBL" id="CAK0865737.1"/>
    </source>
</evidence>
<dbReference type="EMBL" id="CAUYUJ010016481">
    <property type="protein sequence ID" value="CAK0865737.1"/>
    <property type="molecule type" value="Genomic_DNA"/>
</dbReference>
<protein>
    <recommendedName>
        <fullName evidence="4">Transmembrane 9 superfamily member</fullName>
    </recommendedName>
</protein>
<gene>
    <name evidence="2" type="ORF">PCOR1329_LOCUS53179</name>
</gene>
<feature type="transmembrane region" description="Helical" evidence="1">
    <location>
        <begin position="166"/>
        <end position="185"/>
    </location>
</feature>
<keyword evidence="1" id="KW-1133">Transmembrane helix</keyword>
<keyword evidence="1" id="KW-0472">Membrane</keyword>
<evidence type="ECO:0000256" key="1">
    <source>
        <dbReference type="SAM" id="Phobius"/>
    </source>
</evidence>
<evidence type="ECO:0000313" key="3">
    <source>
        <dbReference type="Proteomes" id="UP001189429"/>
    </source>
</evidence>
<reference evidence="2" key="1">
    <citation type="submission" date="2023-10" db="EMBL/GenBank/DDBJ databases">
        <authorList>
            <person name="Chen Y."/>
            <person name="Shah S."/>
            <person name="Dougan E. K."/>
            <person name="Thang M."/>
            <person name="Chan C."/>
        </authorList>
    </citation>
    <scope>NUCLEOTIDE SEQUENCE [LARGE SCALE GENOMIC DNA]</scope>
</reference>
<sequence>MHPVYELKHLATYNNVNPSSQTTMYGEVIPARGGRYQDAGIGGYFTHDAVVDSARSMSFKMGDLYCVAPIISPGCNASCGMDFWAVGVNCCSEAAADFRCGEYNNPKAKSGIRMTSASTRPLYRLAVLQAVGEHQIDSTQHPIFLTWVQDPIAVVHGWEHGGYKKFVVLMFCSFGVNALALYMYVAHIGRRLFGLALRLK</sequence>
<evidence type="ECO:0008006" key="4">
    <source>
        <dbReference type="Google" id="ProtNLM"/>
    </source>
</evidence>
<dbReference type="Proteomes" id="UP001189429">
    <property type="component" value="Unassembled WGS sequence"/>
</dbReference>
<keyword evidence="3" id="KW-1185">Reference proteome</keyword>
<proteinExistence type="predicted"/>
<keyword evidence="1" id="KW-0812">Transmembrane</keyword>
<name>A0ABN9UZT0_9DINO</name>